<dbReference type="AlphaFoldDB" id="A0A7Y6IW48"/>
<proteinExistence type="predicted"/>
<dbReference type="EMBL" id="JABWGO010000012">
    <property type="protein sequence ID" value="NUW45492.1"/>
    <property type="molecule type" value="Genomic_DNA"/>
</dbReference>
<accession>A0A7Y6IW48</accession>
<dbReference type="Proteomes" id="UP000546126">
    <property type="component" value="Unassembled WGS sequence"/>
</dbReference>
<organism evidence="1 2">
    <name type="scientific">Nonomuraea rhodomycinica</name>
    <dbReference type="NCBI Taxonomy" id="1712872"/>
    <lineage>
        <taxon>Bacteria</taxon>
        <taxon>Bacillati</taxon>
        <taxon>Actinomycetota</taxon>
        <taxon>Actinomycetes</taxon>
        <taxon>Streptosporangiales</taxon>
        <taxon>Streptosporangiaceae</taxon>
        <taxon>Nonomuraea</taxon>
    </lineage>
</organism>
<keyword evidence="2" id="KW-1185">Reference proteome</keyword>
<gene>
    <name evidence="1" type="ORF">HT134_36055</name>
</gene>
<reference evidence="1 2" key="1">
    <citation type="submission" date="2020-06" db="EMBL/GenBank/DDBJ databases">
        <authorList>
            <person name="Chanama M."/>
        </authorList>
    </citation>
    <scope>NUCLEOTIDE SEQUENCE [LARGE SCALE GENOMIC DNA]</scope>
    <source>
        <strain evidence="1 2">TBRC6557</strain>
    </source>
</reference>
<evidence type="ECO:0008006" key="3">
    <source>
        <dbReference type="Google" id="ProtNLM"/>
    </source>
</evidence>
<name>A0A7Y6IW48_9ACTN</name>
<sequence length="156" mass="17533">MTDNPALLVADSVDRCLALAETWLAWDGRPILTDGANLWTPAKAARRIQDHLIDHLAEVEALLAGAAPAPDPWHGRMVTLDADWARFTELDLAEARSRWPRLAQSYVNRYATVPDAWDVPRDPNWTLRQIAEHVAGVVWYAEQVGDLRFGDSARIR</sequence>
<evidence type="ECO:0000313" key="1">
    <source>
        <dbReference type="EMBL" id="NUW45492.1"/>
    </source>
</evidence>
<evidence type="ECO:0000313" key="2">
    <source>
        <dbReference type="Proteomes" id="UP000546126"/>
    </source>
</evidence>
<comment type="caution">
    <text evidence="1">The sequence shown here is derived from an EMBL/GenBank/DDBJ whole genome shotgun (WGS) entry which is preliminary data.</text>
</comment>
<dbReference type="RefSeq" id="WP_175604956.1">
    <property type="nucleotide sequence ID" value="NZ_JABWGO010000012.1"/>
</dbReference>
<protein>
    <recommendedName>
        <fullName evidence="3">DinB superfamily protein</fullName>
    </recommendedName>
</protein>